<feature type="domain" description="Myb-like" evidence="7">
    <location>
        <begin position="79"/>
        <end position="127"/>
    </location>
</feature>
<reference evidence="11" key="1">
    <citation type="submission" date="2021-06" db="EMBL/GenBank/DDBJ databases">
        <authorList>
            <person name="Kallberg Y."/>
            <person name="Tangrot J."/>
            <person name="Rosling A."/>
        </authorList>
    </citation>
    <scope>NUCLEOTIDE SEQUENCE</scope>
    <source>
        <strain evidence="11">MT106</strain>
    </source>
</reference>
<evidence type="ECO:0000259" key="8">
    <source>
        <dbReference type="PROSITE" id="PS50157"/>
    </source>
</evidence>
<keyword evidence="12" id="KW-1185">Reference proteome</keyword>
<feature type="domain" description="Myb-like" evidence="7">
    <location>
        <begin position="179"/>
        <end position="229"/>
    </location>
</feature>
<dbReference type="PROSITE" id="PS00028">
    <property type="entry name" value="ZINC_FINGER_C2H2_1"/>
    <property type="match status" value="1"/>
</dbReference>
<dbReference type="PROSITE" id="PS50157">
    <property type="entry name" value="ZINC_FINGER_C2H2_2"/>
    <property type="match status" value="1"/>
</dbReference>
<dbReference type="GO" id="GO:0042795">
    <property type="term" value="P:snRNA transcription by RNA polymerase II"/>
    <property type="evidence" value="ECO:0007669"/>
    <property type="project" value="TreeGrafter"/>
</dbReference>
<keyword evidence="2" id="KW-0238">DNA-binding</keyword>
<evidence type="ECO:0000259" key="7">
    <source>
        <dbReference type="PROSITE" id="PS50090"/>
    </source>
</evidence>
<dbReference type="GO" id="GO:0042796">
    <property type="term" value="P:snRNA transcription by RNA polymerase III"/>
    <property type="evidence" value="ECO:0007669"/>
    <property type="project" value="TreeGrafter"/>
</dbReference>
<protein>
    <submittedName>
        <fullName evidence="11">11078_t:CDS:1</fullName>
    </submittedName>
</protein>
<feature type="compositionally biased region" description="Pro residues" evidence="6">
    <location>
        <begin position="63"/>
        <end position="74"/>
    </location>
</feature>
<dbReference type="Gene3D" id="1.10.10.60">
    <property type="entry name" value="Homeodomain-like"/>
    <property type="match status" value="3"/>
</dbReference>
<gene>
    <name evidence="11" type="ORF">AGERDE_LOCUS223</name>
</gene>
<dbReference type="Proteomes" id="UP000789831">
    <property type="component" value="Unassembled WGS sequence"/>
</dbReference>
<dbReference type="InterPro" id="IPR017884">
    <property type="entry name" value="SANT_dom"/>
</dbReference>
<evidence type="ECO:0000259" key="10">
    <source>
        <dbReference type="PROSITE" id="PS51294"/>
    </source>
</evidence>
<evidence type="ECO:0000256" key="4">
    <source>
        <dbReference type="ARBA" id="ARBA00023242"/>
    </source>
</evidence>
<keyword evidence="5" id="KW-0862">Zinc</keyword>
<dbReference type="PROSITE" id="PS51294">
    <property type="entry name" value="HTH_MYB"/>
    <property type="match status" value="3"/>
</dbReference>
<feature type="domain" description="HTH myb-type" evidence="10">
    <location>
        <begin position="128"/>
        <end position="182"/>
    </location>
</feature>
<evidence type="ECO:0000256" key="6">
    <source>
        <dbReference type="SAM" id="MobiDB-lite"/>
    </source>
</evidence>
<dbReference type="InterPro" id="IPR001005">
    <property type="entry name" value="SANT/Myb"/>
</dbReference>
<feature type="domain" description="HTH myb-type" evidence="10">
    <location>
        <begin position="184"/>
        <end position="233"/>
    </location>
</feature>
<feature type="region of interest" description="Disordered" evidence="6">
    <location>
        <begin position="327"/>
        <end position="359"/>
    </location>
</feature>
<keyword evidence="5" id="KW-0479">Metal-binding</keyword>
<organism evidence="11 12">
    <name type="scientific">Ambispora gerdemannii</name>
    <dbReference type="NCBI Taxonomy" id="144530"/>
    <lineage>
        <taxon>Eukaryota</taxon>
        <taxon>Fungi</taxon>
        <taxon>Fungi incertae sedis</taxon>
        <taxon>Mucoromycota</taxon>
        <taxon>Glomeromycotina</taxon>
        <taxon>Glomeromycetes</taxon>
        <taxon>Archaeosporales</taxon>
        <taxon>Ambisporaceae</taxon>
        <taxon>Ambispora</taxon>
    </lineage>
</organism>
<feature type="domain" description="C2H2-type" evidence="8">
    <location>
        <begin position="507"/>
        <end position="537"/>
    </location>
</feature>
<dbReference type="GO" id="GO:0001006">
    <property type="term" value="F:RNA polymerase III type 3 promoter sequence-specific DNA binding"/>
    <property type="evidence" value="ECO:0007669"/>
    <property type="project" value="TreeGrafter"/>
</dbReference>
<dbReference type="GO" id="GO:0008270">
    <property type="term" value="F:zinc ion binding"/>
    <property type="evidence" value="ECO:0007669"/>
    <property type="project" value="UniProtKB-KW"/>
</dbReference>
<dbReference type="PROSITE" id="PS51293">
    <property type="entry name" value="SANT"/>
    <property type="match status" value="1"/>
</dbReference>
<name>A0A9N8YK45_9GLOM</name>
<dbReference type="GO" id="GO:0000978">
    <property type="term" value="F:RNA polymerase II cis-regulatory region sequence-specific DNA binding"/>
    <property type="evidence" value="ECO:0007669"/>
    <property type="project" value="TreeGrafter"/>
</dbReference>
<evidence type="ECO:0000256" key="1">
    <source>
        <dbReference type="ARBA" id="ARBA00023015"/>
    </source>
</evidence>
<comment type="caution">
    <text evidence="11">The sequence shown here is derived from an EMBL/GenBank/DDBJ whole genome shotgun (WGS) entry which is preliminary data.</text>
</comment>
<dbReference type="Pfam" id="PF13921">
    <property type="entry name" value="Myb_DNA-bind_6"/>
    <property type="match status" value="1"/>
</dbReference>
<dbReference type="OrthoDB" id="2143914at2759"/>
<keyword evidence="3" id="KW-0804">Transcription</keyword>
<keyword evidence="4" id="KW-0539">Nucleus</keyword>
<dbReference type="FunFam" id="1.10.10.60:FF:000016">
    <property type="entry name" value="Transcriptional activator Myb isoform A"/>
    <property type="match status" value="1"/>
</dbReference>
<evidence type="ECO:0000256" key="2">
    <source>
        <dbReference type="ARBA" id="ARBA00023125"/>
    </source>
</evidence>
<evidence type="ECO:0000313" key="11">
    <source>
        <dbReference type="EMBL" id="CAG8433753.1"/>
    </source>
</evidence>
<feature type="compositionally biased region" description="Low complexity" evidence="6">
    <location>
        <begin position="263"/>
        <end position="272"/>
    </location>
</feature>
<dbReference type="Gene3D" id="3.30.160.60">
    <property type="entry name" value="Classic Zinc Finger"/>
    <property type="match status" value="2"/>
</dbReference>
<dbReference type="Pfam" id="PF00249">
    <property type="entry name" value="Myb_DNA-binding"/>
    <property type="match status" value="1"/>
</dbReference>
<evidence type="ECO:0000256" key="5">
    <source>
        <dbReference type="PROSITE-ProRule" id="PRU00042"/>
    </source>
</evidence>
<feature type="region of interest" description="Disordered" evidence="6">
    <location>
        <begin position="1"/>
        <end position="83"/>
    </location>
</feature>
<dbReference type="InterPro" id="IPR017930">
    <property type="entry name" value="Myb_dom"/>
</dbReference>
<dbReference type="CDD" id="cd00167">
    <property type="entry name" value="SANT"/>
    <property type="match status" value="3"/>
</dbReference>
<dbReference type="AlphaFoldDB" id="A0A9N8YK45"/>
<evidence type="ECO:0000259" key="9">
    <source>
        <dbReference type="PROSITE" id="PS51293"/>
    </source>
</evidence>
<dbReference type="EMBL" id="CAJVPL010000010">
    <property type="protein sequence ID" value="CAG8433753.1"/>
    <property type="molecule type" value="Genomic_DNA"/>
</dbReference>
<dbReference type="PANTHER" id="PTHR46621">
    <property type="entry name" value="SNRNA-ACTIVATING PROTEIN COMPLEX SUBUNIT 4"/>
    <property type="match status" value="1"/>
</dbReference>
<feature type="domain" description="SANT" evidence="9">
    <location>
        <begin position="131"/>
        <end position="179"/>
    </location>
</feature>
<dbReference type="InterPro" id="IPR009057">
    <property type="entry name" value="Homeodomain-like_sf"/>
</dbReference>
<keyword evidence="1" id="KW-0805">Transcription regulation</keyword>
<accession>A0A9N8YK45</accession>
<dbReference type="InterPro" id="IPR051575">
    <property type="entry name" value="Myb-like_DNA-bd"/>
</dbReference>
<dbReference type="PANTHER" id="PTHR46621:SF1">
    <property type="entry name" value="SNRNA-ACTIVATING PROTEIN COMPLEX SUBUNIT 4"/>
    <property type="match status" value="1"/>
</dbReference>
<sequence>MQHDENLCNNTPKPQQRIENRVLEENSSPQFEGIGGRILPHPGGFSYQDVTNTLPPLKNFPAQQPPSPQPPPTPLQKSRKTWTSEDDNLLRLAVEIYGDHTDKWSKIAACVPNRTNKNCRKRWFHSLDPSLRKGPWTPEEDDLLTKGYEQYRGKWSLIAKNIPGRTDDQCAKRWRESLNPEICKQQWTAKEDELLRNKYNELGSKWQEIAKFFPGRPGLHCRNRWRKIERSQQNKKDSLSPSANEVSQMSEIEMIPQSLDEASSSSLSSSSSATATNDMTAYRQVVENDTESLENSTSLMDLMPMTTLMHDNDVTMESTNSMLSEISPTSTTIEETLTTSTASSNPSISSLLSPSVSSTQTAPHSILEIMDPPQFVPSISMVQTTPPPPPTFTEVSYSPLEENSVVDTSMEIPEIDFDHSKKPYGCGIDGCTYTSNNANGLFYHSKSVHPEAANIDKPFQCAMPGCHKRYKNINGLEYHLNNAKGSSGHKNDATEEGTNNQYAPKPYECRVVGCKKSYKNQNGLTYHLEHAHNNINNSNNIDASRKSIKVTKNNTSQSLSSNNDSTLRTSSITGDPTITFESRNLSDQHLVSSINNTIRNDIRFILPRPTR</sequence>
<dbReference type="GO" id="GO:0019185">
    <property type="term" value="C:snRNA-activating protein complex"/>
    <property type="evidence" value="ECO:0007669"/>
    <property type="project" value="TreeGrafter"/>
</dbReference>
<feature type="region of interest" description="Disordered" evidence="6">
    <location>
        <begin position="258"/>
        <end position="279"/>
    </location>
</feature>
<feature type="domain" description="HTH myb-type" evidence="10">
    <location>
        <begin position="77"/>
        <end position="123"/>
    </location>
</feature>
<dbReference type="SUPFAM" id="SSF46689">
    <property type="entry name" value="Homeodomain-like"/>
    <property type="match status" value="2"/>
</dbReference>
<feature type="domain" description="Myb-like" evidence="7">
    <location>
        <begin position="128"/>
        <end position="178"/>
    </location>
</feature>
<dbReference type="PROSITE" id="PS50090">
    <property type="entry name" value="MYB_LIKE"/>
    <property type="match status" value="3"/>
</dbReference>
<evidence type="ECO:0000313" key="12">
    <source>
        <dbReference type="Proteomes" id="UP000789831"/>
    </source>
</evidence>
<dbReference type="SMART" id="SM00717">
    <property type="entry name" value="SANT"/>
    <property type="match status" value="3"/>
</dbReference>
<evidence type="ECO:0000256" key="3">
    <source>
        <dbReference type="ARBA" id="ARBA00023163"/>
    </source>
</evidence>
<keyword evidence="5" id="KW-0863">Zinc-finger</keyword>
<dbReference type="InterPro" id="IPR013087">
    <property type="entry name" value="Znf_C2H2_type"/>
</dbReference>
<proteinExistence type="predicted"/>
<dbReference type="SMART" id="SM00355">
    <property type="entry name" value="ZnF_C2H2"/>
    <property type="match status" value="3"/>
</dbReference>